<dbReference type="PROSITE" id="PS51257">
    <property type="entry name" value="PROKAR_LIPOPROTEIN"/>
    <property type="match status" value="1"/>
</dbReference>
<accession>A0ABX3ZKV5</accession>
<protein>
    <recommendedName>
        <fullName evidence="4">DUF4352 domain-containing protein</fullName>
    </recommendedName>
</protein>
<dbReference type="EMBL" id="NHNT01000001">
    <property type="protein sequence ID" value="OUZ40339.1"/>
    <property type="molecule type" value="Genomic_DNA"/>
</dbReference>
<proteinExistence type="predicted"/>
<feature type="signal peptide" evidence="1">
    <location>
        <begin position="1"/>
        <end position="19"/>
    </location>
</feature>
<evidence type="ECO:0000313" key="3">
    <source>
        <dbReference type="Proteomes" id="UP000196594"/>
    </source>
</evidence>
<reference evidence="2 3" key="1">
    <citation type="journal article" date="2017" name="Int. J. Syst. Evol. Microbiol.">
        <title>Solibacillus kalamii sp. nov., isolated from a high-efficiency particulate arrestance filter system used in the International Space Station.</title>
        <authorList>
            <person name="Checinska Sielaff A."/>
            <person name="Kumar R.M."/>
            <person name="Pal D."/>
            <person name="Mayilraj S."/>
            <person name="Venkateswaran K."/>
        </authorList>
    </citation>
    <scope>NUCLEOTIDE SEQUENCE [LARGE SCALE GENOMIC DNA]</scope>
    <source>
        <strain evidence="2 3">ISSFR-015</strain>
    </source>
</reference>
<dbReference type="Proteomes" id="UP000196594">
    <property type="component" value="Unassembled WGS sequence"/>
</dbReference>
<dbReference type="RefSeq" id="WP_087615326.1">
    <property type="nucleotide sequence ID" value="NZ_JAFBEY010000002.1"/>
</dbReference>
<comment type="caution">
    <text evidence="2">The sequence shown here is derived from an EMBL/GenBank/DDBJ whole genome shotgun (WGS) entry which is preliminary data.</text>
</comment>
<keyword evidence="3" id="KW-1185">Reference proteome</keyword>
<organism evidence="2 3">
    <name type="scientific">Solibacillus kalamii</name>
    <dbReference type="NCBI Taxonomy" id="1748298"/>
    <lineage>
        <taxon>Bacteria</taxon>
        <taxon>Bacillati</taxon>
        <taxon>Bacillota</taxon>
        <taxon>Bacilli</taxon>
        <taxon>Bacillales</taxon>
        <taxon>Caryophanaceae</taxon>
        <taxon>Solibacillus</taxon>
    </lineage>
</organism>
<evidence type="ECO:0000313" key="2">
    <source>
        <dbReference type="EMBL" id="OUZ40339.1"/>
    </source>
</evidence>
<gene>
    <name evidence="2" type="ORF">CBM15_00350</name>
</gene>
<sequence>MKKRWMLLLILILVLAACGKEEEETLLETDGTSTLYESEESLTHNMEGVTLKLDYTVNKVSAEPGELILEIKGTIENEYSQIVYYTPDFTIQTSEQDEIEQLSSSVENEQIMVNPQMETTFNVTYLIPQNIYDENKSLNMRVPAAFKEPESESSGDALGDFANWEIPIK</sequence>
<name>A0ABX3ZKV5_9BACL</name>
<evidence type="ECO:0000256" key="1">
    <source>
        <dbReference type="SAM" id="SignalP"/>
    </source>
</evidence>
<keyword evidence="1" id="KW-0732">Signal</keyword>
<evidence type="ECO:0008006" key="4">
    <source>
        <dbReference type="Google" id="ProtNLM"/>
    </source>
</evidence>
<feature type="chain" id="PRO_5047269580" description="DUF4352 domain-containing protein" evidence="1">
    <location>
        <begin position="20"/>
        <end position="169"/>
    </location>
</feature>